<evidence type="ECO:0000256" key="10">
    <source>
        <dbReference type="RuleBase" id="RU004326"/>
    </source>
</evidence>
<sequence>MGILFGTDGVRGIANKDLTPQLAFELGRAGAFVLSKGNVKPSFVIGKDTRLSGDMLEGALIAGICSMGGDVIKLGVMPTPAVAVLTRHFNADAGIVISASHNPAEFNGIKFFNSEGFKLSDAIEQKIEDLIIDKNEYELPIGDKVGRVKEFNNADEIYVDFLLKSIDGDLTGLKIILDCANGASYKIAPEVFTRLGAQIIYVGVCPDGININHNCGSTHLDLLQEIVLKEGADFGLAFDGDADRLLAVDNLGRNVDGDKIINIFAHSMKTKGTLKKDTVVATVMSNLGLDLALNKINCKCVKTDVGDRYVLETMIRDGYNLGGEQSGHIIVLDYNTTGDGLLTAVLLSSIVKKENITLSQLSDKMNVYPQILVNAKVKNENKYSYKEDEIINNEIEKIEEHFHNRGRVLIRPSGTEPLIRVMIEGENQDELKILAQNLANLIVERLV</sequence>
<evidence type="ECO:0000313" key="17">
    <source>
        <dbReference type="Proteomes" id="UP000440004"/>
    </source>
</evidence>
<dbReference type="FunFam" id="3.30.310.50:FF:000001">
    <property type="entry name" value="Phosphoglucosamine mutase"/>
    <property type="match status" value="1"/>
</dbReference>
<dbReference type="Pfam" id="PF02880">
    <property type="entry name" value="PGM_PMM_III"/>
    <property type="match status" value="1"/>
</dbReference>
<dbReference type="Pfam" id="PF00408">
    <property type="entry name" value="PGM_PMM_IV"/>
    <property type="match status" value="1"/>
</dbReference>
<dbReference type="GO" id="GO:0006048">
    <property type="term" value="P:UDP-N-acetylglucosamine biosynthetic process"/>
    <property type="evidence" value="ECO:0007669"/>
    <property type="project" value="TreeGrafter"/>
</dbReference>
<dbReference type="Proteomes" id="UP000440004">
    <property type="component" value="Unassembled WGS sequence"/>
</dbReference>
<evidence type="ECO:0000256" key="7">
    <source>
        <dbReference type="ARBA" id="ARBA00066330"/>
    </source>
</evidence>
<dbReference type="GO" id="GO:0000287">
    <property type="term" value="F:magnesium ion binding"/>
    <property type="evidence" value="ECO:0007669"/>
    <property type="project" value="UniProtKB-UniRule"/>
</dbReference>
<evidence type="ECO:0000259" key="14">
    <source>
        <dbReference type="Pfam" id="PF02879"/>
    </source>
</evidence>
<comment type="similarity">
    <text evidence="1 9 10">Belongs to the phosphohexose mutase family.</text>
</comment>
<dbReference type="InterPro" id="IPR005843">
    <property type="entry name" value="A-D-PHexomutase_C"/>
</dbReference>
<evidence type="ECO:0000256" key="9">
    <source>
        <dbReference type="HAMAP-Rule" id="MF_01554"/>
    </source>
</evidence>
<feature type="domain" description="Alpha-D-phosphohexomutase alpha/beta/alpha" evidence="15">
    <location>
        <begin position="256"/>
        <end position="366"/>
    </location>
</feature>
<keyword evidence="2 9" id="KW-0597">Phosphoprotein</keyword>
<dbReference type="InterPro" id="IPR005845">
    <property type="entry name" value="A-D-PHexomutase_a/b/a-II"/>
</dbReference>
<dbReference type="InterPro" id="IPR006352">
    <property type="entry name" value="GlmM_bact"/>
</dbReference>
<dbReference type="GO" id="GO:0009252">
    <property type="term" value="P:peptidoglycan biosynthetic process"/>
    <property type="evidence" value="ECO:0007669"/>
    <property type="project" value="TreeGrafter"/>
</dbReference>
<dbReference type="FunFam" id="3.40.120.10:FF:000002">
    <property type="entry name" value="Phosphoglucosamine mutase"/>
    <property type="match status" value="1"/>
</dbReference>
<dbReference type="FunFam" id="3.40.120.10:FF:000001">
    <property type="entry name" value="Phosphoglucosamine mutase"/>
    <property type="match status" value="1"/>
</dbReference>
<evidence type="ECO:0000259" key="13">
    <source>
        <dbReference type="Pfam" id="PF02878"/>
    </source>
</evidence>
<dbReference type="RefSeq" id="WP_152805797.1">
    <property type="nucleotide sequence ID" value="NZ_WHNX01000028.1"/>
</dbReference>
<dbReference type="InterPro" id="IPR036900">
    <property type="entry name" value="A-D-PHexomutase_C_sf"/>
</dbReference>
<dbReference type="EC" id="5.4.2.10" evidence="7 9"/>
<keyword evidence="3 9" id="KW-0479">Metal-binding</keyword>
<comment type="catalytic activity">
    <reaction evidence="6 9 11">
        <text>alpha-D-glucosamine 1-phosphate = D-glucosamine 6-phosphate</text>
        <dbReference type="Rhea" id="RHEA:23424"/>
        <dbReference type="ChEBI" id="CHEBI:58516"/>
        <dbReference type="ChEBI" id="CHEBI:58725"/>
        <dbReference type="EC" id="5.4.2.10"/>
    </reaction>
</comment>
<comment type="cofactor">
    <cofactor evidence="9">
        <name>Mg(2+)</name>
        <dbReference type="ChEBI" id="CHEBI:18420"/>
    </cofactor>
    <text evidence="9">Binds 1 Mg(2+) ion per subunit.</text>
</comment>
<reference evidence="16 17" key="1">
    <citation type="submission" date="2019-10" db="EMBL/GenBank/DDBJ databases">
        <title>Alkalibaculum tamaniensis sp.nov., a new alkaliphilic acetogen, isolated on methoxylated aromatics from a mud volcano.</title>
        <authorList>
            <person name="Khomyakova M.A."/>
            <person name="Merkel A.Y."/>
            <person name="Bonch-Osmolovskaya E.A."/>
            <person name="Slobodkin A.I."/>
        </authorList>
    </citation>
    <scope>NUCLEOTIDE SEQUENCE [LARGE SCALE GENOMIC DNA]</scope>
    <source>
        <strain evidence="16 17">M08DMB</strain>
    </source>
</reference>
<keyword evidence="4 9" id="KW-0460">Magnesium</keyword>
<dbReference type="GO" id="GO:0005975">
    <property type="term" value="P:carbohydrate metabolic process"/>
    <property type="evidence" value="ECO:0007669"/>
    <property type="project" value="InterPro"/>
</dbReference>
<evidence type="ECO:0000256" key="8">
    <source>
        <dbReference type="ARBA" id="ARBA00068193"/>
    </source>
</evidence>
<dbReference type="InterPro" id="IPR050060">
    <property type="entry name" value="Phosphoglucosamine_mutase"/>
</dbReference>
<dbReference type="PROSITE" id="PS00710">
    <property type="entry name" value="PGM_PMM"/>
    <property type="match status" value="1"/>
</dbReference>
<feature type="modified residue" description="Phosphoserine" evidence="9">
    <location>
        <position position="100"/>
    </location>
</feature>
<dbReference type="CDD" id="cd05802">
    <property type="entry name" value="GlmM"/>
    <property type="match status" value="1"/>
</dbReference>
<dbReference type="Pfam" id="PF02879">
    <property type="entry name" value="PGM_PMM_II"/>
    <property type="match status" value="1"/>
</dbReference>
<comment type="function">
    <text evidence="9 11">Catalyzes the conversion of glucosamine-6-phosphate to glucosamine-1-phosphate.</text>
</comment>
<dbReference type="NCBIfam" id="NF008139">
    <property type="entry name" value="PRK10887.1"/>
    <property type="match status" value="1"/>
</dbReference>
<dbReference type="GO" id="GO:0004615">
    <property type="term" value="F:phosphomannomutase activity"/>
    <property type="evidence" value="ECO:0007669"/>
    <property type="project" value="TreeGrafter"/>
</dbReference>
<dbReference type="Pfam" id="PF02878">
    <property type="entry name" value="PGM_PMM_I"/>
    <property type="match status" value="1"/>
</dbReference>
<name>A0A6A7KCA1_9FIRM</name>
<dbReference type="GO" id="GO:0005829">
    <property type="term" value="C:cytosol"/>
    <property type="evidence" value="ECO:0007669"/>
    <property type="project" value="TreeGrafter"/>
</dbReference>
<dbReference type="PRINTS" id="PR00509">
    <property type="entry name" value="PGMPMM"/>
</dbReference>
<keyword evidence="17" id="KW-1185">Reference proteome</keyword>
<dbReference type="AlphaFoldDB" id="A0A6A7KCA1"/>
<evidence type="ECO:0000256" key="4">
    <source>
        <dbReference type="ARBA" id="ARBA00022842"/>
    </source>
</evidence>
<evidence type="ECO:0000256" key="11">
    <source>
        <dbReference type="RuleBase" id="RU004327"/>
    </source>
</evidence>
<evidence type="ECO:0000313" key="16">
    <source>
        <dbReference type="EMBL" id="MPW26807.1"/>
    </source>
</evidence>
<feature type="binding site" description="via phosphate group" evidence="9">
    <location>
        <position position="100"/>
    </location>
    <ligand>
        <name>Mg(2+)</name>
        <dbReference type="ChEBI" id="CHEBI:18420"/>
    </ligand>
</feature>
<evidence type="ECO:0000259" key="12">
    <source>
        <dbReference type="Pfam" id="PF00408"/>
    </source>
</evidence>
<dbReference type="NCBIfam" id="TIGR01455">
    <property type="entry name" value="glmM"/>
    <property type="match status" value="1"/>
</dbReference>
<dbReference type="InterPro" id="IPR005846">
    <property type="entry name" value="A-D-PHexomutase_a/b/a-III"/>
</dbReference>
<evidence type="ECO:0000256" key="2">
    <source>
        <dbReference type="ARBA" id="ARBA00022553"/>
    </source>
</evidence>
<accession>A0A6A7KCA1</accession>
<dbReference type="EMBL" id="WHNX01000028">
    <property type="protein sequence ID" value="MPW26807.1"/>
    <property type="molecule type" value="Genomic_DNA"/>
</dbReference>
<feature type="binding site" evidence="9">
    <location>
        <position position="243"/>
    </location>
    <ligand>
        <name>Mg(2+)</name>
        <dbReference type="ChEBI" id="CHEBI:18420"/>
    </ligand>
</feature>
<dbReference type="InterPro" id="IPR005844">
    <property type="entry name" value="A-D-PHexomutase_a/b/a-I"/>
</dbReference>
<evidence type="ECO:0000256" key="3">
    <source>
        <dbReference type="ARBA" id="ARBA00022723"/>
    </source>
</evidence>
<evidence type="ECO:0000256" key="6">
    <source>
        <dbReference type="ARBA" id="ARBA00050364"/>
    </source>
</evidence>
<feature type="binding site" evidence="9">
    <location>
        <position position="241"/>
    </location>
    <ligand>
        <name>Mg(2+)</name>
        <dbReference type="ChEBI" id="CHEBI:18420"/>
    </ligand>
</feature>
<feature type="domain" description="Alpha-D-phosphohexomutase C-terminal" evidence="12">
    <location>
        <begin position="372"/>
        <end position="440"/>
    </location>
</feature>
<feature type="domain" description="Alpha-D-phosphohexomutase alpha/beta/alpha" evidence="13">
    <location>
        <begin position="3"/>
        <end position="136"/>
    </location>
</feature>
<dbReference type="HAMAP" id="MF_01554_B">
    <property type="entry name" value="GlmM_B"/>
    <property type="match status" value="1"/>
</dbReference>
<dbReference type="InterPro" id="IPR005841">
    <property type="entry name" value="Alpha-D-phosphohexomutase_SF"/>
</dbReference>
<gene>
    <name evidence="9" type="primary">glmM</name>
    <name evidence="16" type="ORF">GC105_13540</name>
</gene>
<feature type="binding site" evidence="9">
    <location>
        <position position="239"/>
    </location>
    <ligand>
        <name>Mg(2+)</name>
        <dbReference type="ChEBI" id="CHEBI:18420"/>
    </ligand>
</feature>
<protein>
    <recommendedName>
        <fullName evidence="8 9">Phosphoglucosamine mutase</fullName>
        <ecNumber evidence="7 9">5.4.2.10</ecNumber>
    </recommendedName>
</protein>
<comment type="PTM">
    <text evidence="9">Activated by phosphorylation.</text>
</comment>
<dbReference type="SUPFAM" id="SSF55957">
    <property type="entry name" value="Phosphoglucomutase, C-terminal domain"/>
    <property type="match status" value="1"/>
</dbReference>
<dbReference type="PANTHER" id="PTHR42946">
    <property type="entry name" value="PHOSPHOHEXOSE MUTASE"/>
    <property type="match status" value="1"/>
</dbReference>
<dbReference type="SUPFAM" id="SSF53738">
    <property type="entry name" value="Phosphoglucomutase, first 3 domains"/>
    <property type="match status" value="3"/>
</dbReference>
<feature type="domain" description="Alpha-D-phosphohexomutase alpha/beta/alpha" evidence="14">
    <location>
        <begin position="157"/>
        <end position="252"/>
    </location>
</feature>
<evidence type="ECO:0000256" key="5">
    <source>
        <dbReference type="ARBA" id="ARBA00023235"/>
    </source>
</evidence>
<dbReference type="InterPro" id="IPR016066">
    <property type="entry name" value="A-D-PHexomutase_CS"/>
</dbReference>
<evidence type="ECO:0000256" key="1">
    <source>
        <dbReference type="ARBA" id="ARBA00010231"/>
    </source>
</evidence>
<dbReference type="InterPro" id="IPR016055">
    <property type="entry name" value="A-D-PHexomutase_a/b/a-I/II/III"/>
</dbReference>
<dbReference type="GO" id="GO:0008966">
    <property type="term" value="F:phosphoglucosamine mutase activity"/>
    <property type="evidence" value="ECO:0007669"/>
    <property type="project" value="UniProtKB-UniRule"/>
</dbReference>
<dbReference type="PANTHER" id="PTHR42946:SF1">
    <property type="entry name" value="PHOSPHOGLUCOMUTASE (ALPHA-D-GLUCOSE-1,6-BISPHOSPHATE-DEPENDENT)"/>
    <property type="match status" value="1"/>
</dbReference>
<evidence type="ECO:0000259" key="15">
    <source>
        <dbReference type="Pfam" id="PF02880"/>
    </source>
</evidence>
<feature type="active site" description="Phosphoserine intermediate" evidence="9">
    <location>
        <position position="100"/>
    </location>
</feature>
<proteinExistence type="inferred from homology"/>
<comment type="caution">
    <text evidence="16">The sequence shown here is derived from an EMBL/GenBank/DDBJ whole genome shotgun (WGS) entry which is preliminary data.</text>
</comment>
<dbReference type="Gene3D" id="3.30.310.50">
    <property type="entry name" value="Alpha-D-phosphohexomutase, C-terminal domain"/>
    <property type="match status" value="1"/>
</dbReference>
<dbReference type="Gene3D" id="3.40.120.10">
    <property type="entry name" value="Alpha-D-Glucose-1,6-Bisphosphate, subunit A, domain 3"/>
    <property type="match status" value="3"/>
</dbReference>
<organism evidence="16 17">
    <name type="scientific">Alkalibaculum sporogenes</name>
    <dbReference type="NCBI Taxonomy" id="2655001"/>
    <lineage>
        <taxon>Bacteria</taxon>
        <taxon>Bacillati</taxon>
        <taxon>Bacillota</taxon>
        <taxon>Clostridia</taxon>
        <taxon>Eubacteriales</taxon>
        <taxon>Eubacteriaceae</taxon>
        <taxon>Alkalibaculum</taxon>
    </lineage>
</organism>
<keyword evidence="5 9" id="KW-0413">Isomerase</keyword>